<accession>A0ABU2UD53</accession>
<evidence type="ECO:0000313" key="3">
    <source>
        <dbReference type="EMBL" id="MDT0471167.1"/>
    </source>
</evidence>
<feature type="region of interest" description="Disordered" evidence="1">
    <location>
        <begin position="1"/>
        <end position="174"/>
    </location>
</feature>
<feature type="compositionally biased region" description="Low complexity" evidence="1">
    <location>
        <begin position="84"/>
        <end position="102"/>
    </location>
</feature>
<organism evidence="3 4">
    <name type="scientific">Streptomyces hintoniae</name>
    <dbReference type="NCBI Taxonomy" id="3075521"/>
    <lineage>
        <taxon>Bacteria</taxon>
        <taxon>Bacillati</taxon>
        <taxon>Actinomycetota</taxon>
        <taxon>Actinomycetes</taxon>
        <taxon>Kitasatosporales</taxon>
        <taxon>Streptomycetaceae</taxon>
        <taxon>Streptomyces</taxon>
    </lineage>
</organism>
<proteinExistence type="predicted"/>
<feature type="region of interest" description="Disordered" evidence="1">
    <location>
        <begin position="193"/>
        <end position="285"/>
    </location>
</feature>
<evidence type="ECO:0000313" key="4">
    <source>
        <dbReference type="Proteomes" id="UP001180489"/>
    </source>
</evidence>
<feature type="transmembrane region" description="Helical" evidence="2">
    <location>
        <begin position="176"/>
        <end position="196"/>
    </location>
</feature>
<feature type="compositionally biased region" description="Low complexity" evidence="1">
    <location>
        <begin position="256"/>
        <end position="277"/>
    </location>
</feature>
<dbReference type="RefSeq" id="WP_311634041.1">
    <property type="nucleotide sequence ID" value="NZ_JAVRFF010000003.1"/>
</dbReference>
<dbReference type="Proteomes" id="UP001180489">
    <property type="component" value="Unassembled WGS sequence"/>
</dbReference>
<dbReference type="SMART" id="SM00728">
    <property type="entry name" value="ChW"/>
    <property type="match status" value="1"/>
</dbReference>
<feature type="compositionally biased region" description="Basic and acidic residues" evidence="1">
    <location>
        <begin position="242"/>
        <end position="255"/>
    </location>
</feature>
<name>A0ABU2UD53_9ACTN</name>
<evidence type="ECO:0000256" key="2">
    <source>
        <dbReference type="SAM" id="Phobius"/>
    </source>
</evidence>
<dbReference type="EMBL" id="JAVRFF010000003">
    <property type="protein sequence ID" value="MDT0471167.1"/>
    <property type="molecule type" value="Genomic_DNA"/>
</dbReference>
<dbReference type="Pfam" id="PF07538">
    <property type="entry name" value="ChW"/>
    <property type="match status" value="1"/>
</dbReference>
<keyword evidence="2" id="KW-0472">Membrane</keyword>
<reference evidence="3" key="1">
    <citation type="submission" date="2024-05" db="EMBL/GenBank/DDBJ databases">
        <title>30 novel species of actinomycetes from the DSMZ collection.</title>
        <authorList>
            <person name="Nouioui I."/>
        </authorList>
    </citation>
    <scope>NUCLEOTIDE SEQUENCE</scope>
    <source>
        <strain evidence="3">DSM 41014</strain>
    </source>
</reference>
<feature type="compositionally biased region" description="Basic and acidic residues" evidence="1">
    <location>
        <begin position="196"/>
        <end position="208"/>
    </location>
</feature>
<sequence length="446" mass="44186">MTVRRAVTMRGAAEDPGGALTPGGGQSGPRGRAEAPSAAASAEPAVGTGTPAAAEEPESGAPKGRQPEAAGSDGVREEAERPEGAAAGPSAVASPSAVAGPSAGAGGGVPESVAEGASGPAATASASGPAAAVSASEPAGASPDATAAVAASGGGGAGARALAGGEPPSGRPKKPMLAAAAIVGAILISVPILVAGRDDREPERERTETVAGTVMDDSERLAVPGTYTSESPSPSPSPTPSEVKEKKKAEPKRAPEPAVVKEAVSASPSEPESRPTATVTARAPLNTAATAVNRLARNDPDGRHICYRAFVSGRGWQTPVCDGTMAGTAGQGKQITALNIAVWKVGGAAANALLHDPGSTSGNAKWQPQWTAITADGKNVYIGSSKKGAPFMTGFAMNVGTGSVCQSVRMQGGDWSAQYCKNARPEYLFGGTTDNARWFEALKLTV</sequence>
<keyword evidence="4" id="KW-1185">Reference proteome</keyword>
<feature type="compositionally biased region" description="Basic and acidic residues" evidence="1">
    <location>
        <begin position="74"/>
        <end position="83"/>
    </location>
</feature>
<feature type="compositionally biased region" description="Low complexity" evidence="1">
    <location>
        <begin position="110"/>
        <end position="151"/>
    </location>
</feature>
<gene>
    <name evidence="3" type="ORF">RM863_03335</name>
</gene>
<keyword evidence="2" id="KW-0812">Transmembrane</keyword>
<comment type="caution">
    <text evidence="3">The sequence shown here is derived from an EMBL/GenBank/DDBJ whole genome shotgun (WGS) entry which is preliminary data.</text>
</comment>
<keyword evidence="2" id="KW-1133">Transmembrane helix</keyword>
<feature type="compositionally biased region" description="Low complexity" evidence="1">
    <location>
        <begin position="34"/>
        <end position="62"/>
    </location>
</feature>
<evidence type="ECO:0000256" key="1">
    <source>
        <dbReference type="SAM" id="MobiDB-lite"/>
    </source>
</evidence>
<protein>
    <submittedName>
        <fullName evidence="3">Hydrogenase expression protein HypA</fullName>
    </submittedName>
</protein>
<dbReference type="InterPro" id="IPR006637">
    <property type="entry name" value="ChW"/>
</dbReference>